<feature type="active site" evidence="4">
    <location>
        <position position="141"/>
    </location>
</feature>
<gene>
    <name evidence="7" type="ORF">EDM52_06755</name>
</gene>
<dbReference type="InterPro" id="IPR050188">
    <property type="entry name" value="RluA_PseudoU_synthase"/>
</dbReference>
<keyword evidence="8" id="KW-1185">Reference proteome</keyword>
<dbReference type="OrthoDB" id="9773999at2"/>
<keyword evidence="3 5" id="KW-0413">Isomerase</keyword>
<organism evidence="7 8">
    <name type="scientific">Brevibacillus invocatus</name>
    <dbReference type="NCBI Taxonomy" id="173959"/>
    <lineage>
        <taxon>Bacteria</taxon>
        <taxon>Bacillati</taxon>
        <taxon>Bacillota</taxon>
        <taxon>Bacilli</taxon>
        <taxon>Bacillales</taxon>
        <taxon>Paenibacillaceae</taxon>
        <taxon>Brevibacillus</taxon>
    </lineage>
</organism>
<dbReference type="EC" id="5.4.99.-" evidence="5"/>
<reference evidence="7 8" key="1">
    <citation type="submission" date="2018-10" db="EMBL/GenBank/DDBJ databases">
        <title>Phylogenomics of Brevibacillus.</title>
        <authorList>
            <person name="Dunlap C."/>
        </authorList>
    </citation>
    <scope>NUCLEOTIDE SEQUENCE [LARGE SCALE GENOMIC DNA]</scope>
    <source>
        <strain evidence="7 8">JCM 12215</strain>
    </source>
</reference>
<dbReference type="EMBL" id="RHHR01000010">
    <property type="protein sequence ID" value="RNB75284.1"/>
    <property type="molecule type" value="Genomic_DNA"/>
</dbReference>
<accession>A0A3M8CHQ9</accession>
<dbReference type="PANTHER" id="PTHR21600">
    <property type="entry name" value="MITOCHONDRIAL RNA PSEUDOURIDINE SYNTHASE"/>
    <property type="match status" value="1"/>
</dbReference>
<evidence type="ECO:0000256" key="1">
    <source>
        <dbReference type="ARBA" id="ARBA00000073"/>
    </source>
</evidence>
<dbReference type="AlphaFoldDB" id="A0A3M8CHQ9"/>
<comment type="function">
    <text evidence="5">Responsible for synthesis of pseudouridine from uracil.</text>
</comment>
<feature type="domain" description="Pseudouridine synthase RsuA/RluA-like" evidence="6">
    <location>
        <begin position="94"/>
        <end position="245"/>
    </location>
</feature>
<dbReference type="InterPro" id="IPR020103">
    <property type="entry name" value="PsdUridine_synth_cat_dom_sf"/>
</dbReference>
<evidence type="ECO:0000313" key="7">
    <source>
        <dbReference type="EMBL" id="RNB75284.1"/>
    </source>
</evidence>
<evidence type="ECO:0000256" key="3">
    <source>
        <dbReference type="ARBA" id="ARBA00023235"/>
    </source>
</evidence>
<evidence type="ECO:0000259" key="6">
    <source>
        <dbReference type="Pfam" id="PF00849"/>
    </source>
</evidence>
<evidence type="ECO:0000256" key="4">
    <source>
        <dbReference type="PIRSR" id="PIRSR606225-1"/>
    </source>
</evidence>
<dbReference type="GO" id="GO:0000455">
    <property type="term" value="P:enzyme-directed rRNA pseudouridine synthesis"/>
    <property type="evidence" value="ECO:0007669"/>
    <property type="project" value="TreeGrafter"/>
</dbReference>
<proteinExistence type="inferred from homology"/>
<dbReference type="GO" id="GO:0140098">
    <property type="term" value="F:catalytic activity, acting on RNA"/>
    <property type="evidence" value="ECO:0007669"/>
    <property type="project" value="UniProtKB-ARBA"/>
</dbReference>
<sequence>MLDMHKEGEWLIAHLREADTAMPLGNLLREEWKLPRKQVHLLFQHKEVWLDGTPVAQHVRGEAGQELRMRLCQQEPYGVEPAVFALDVLYEDDHLLIVNKPAGVLLHPTEPEHRGTLDHWVAGHFARTGVFSKVRHVHRLDQETSGVVLYAKHAWAAALLDELLRERQIKRTYQAFVQGRVKADRGKIDEPIGRDRNHATRRRVTPNGDKAVTHYQVMKRYQDVTLLQCSLETGRTHQIRVHMSHIGHPLLGDTLYGGKVGLINRQALHAAQLQFRHPFGGQVVRVQAPLPVELQALQNALKEVPK</sequence>
<comment type="caution">
    <text evidence="7">The sequence shown here is derived from an EMBL/GenBank/DDBJ whole genome shotgun (WGS) entry which is preliminary data.</text>
</comment>
<dbReference type="InterPro" id="IPR006145">
    <property type="entry name" value="PsdUridine_synth_RsuA/RluA"/>
</dbReference>
<dbReference type="GO" id="GO:0003723">
    <property type="term" value="F:RNA binding"/>
    <property type="evidence" value="ECO:0007669"/>
    <property type="project" value="InterPro"/>
</dbReference>
<comment type="similarity">
    <text evidence="2 5">Belongs to the pseudouridine synthase RluA family.</text>
</comment>
<dbReference type="SUPFAM" id="SSF55120">
    <property type="entry name" value="Pseudouridine synthase"/>
    <property type="match status" value="1"/>
</dbReference>
<dbReference type="Proteomes" id="UP000282028">
    <property type="component" value="Unassembled WGS sequence"/>
</dbReference>
<protein>
    <recommendedName>
        <fullName evidence="5">Pseudouridine synthase</fullName>
        <ecNumber evidence="5">5.4.99.-</ecNumber>
    </recommendedName>
</protein>
<evidence type="ECO:0000313" key="8">
    <source>
        <dbReference type="Proteomes" id="UP000282028"/>
    </source>
</evidence>
<dbReference type="PANTHER" id="PTHR21600:SF71">
    <property type="entry name" value="PSEUDOURIDINE SYNTHASE"/>
    <property type="match status" value="1"/>
</dbReference>
<dbReference type="NCBIfam" id="TIGR00005">
    <property type="entry name" value="rluA_subfam"/>
    <property type="match status" value="1"/>
</dbReference>
<evidence type="ECO:0000256" key="2">
    <source>
        <dbReference type="ARBA" id="ARBA00010876"/>
    </source>
</evidence>
<evidence type="ECO:0000256" key="5">
    <source>
        <dbReference type="RuleBase" id="RU362028"/>
    </source>
</evidence>
<dbReference type="Pfam" id="PF00849">
    <property type="entry name" value="PseudoU_synth_2"/>
    <property type="match status" value="1"/>
</dbReference>
<dbReference type="GO" id="GO:0009982">
    <property type="term" value="F:pseudouridine synthase activity"/>
    <property type="evidence" value="ECO:0007669"/>
    <property type="project" value="InterPro"/>
</dbReference>
<dbReference type="Gene3D" id="3.30.2350.10">
    <property type="entry name" value="Pseudouridine synthase"/>
    <property type="match status" value="1"/>
</dbReference>
<dbReference type="InterPro" id="IPR006225">
    <property type="entry name" value="PsdUridine_synth_RluC/D"/>
</dbReference>
<dbReference type="FunFam" id="3.30.2350.10:FF:000005">
    <property type="entry name" value="Pseudouridine synthase"/>
    <property type="match status" value="1"/>
</dbReference>
<dbReference type="RefSeq" id="WP_122908256.1">
    <property type="nucleotide sequence ID" value="NZ_CBCSBE010000001.1"/>
</dbReference>
<dbReference type="CDD" id="cd02869">
    <property type="entry name" value="PseudoU_synth_RluA_like"/>
    <property type="match status" value="1"/>
</dbReference>
<name>A0A3M8CHQ9_9BACL</name>
<comment type="catalytic activity">
    <reaction evidence="1 5">
        <text>a uridine in RNA = a pseudouridine in RNA</text>
        <dbReference type="Rhea" id="RHEA:48348"/>
        <dbReference type="Rhea" id="RHEA-COMP:12068"/>
        <dbReference type="Rhea" id="RHEA-COMP:12069"/>
        <dbReference type="ChEBI" id="CHEBI:65314"/>
        <dbReference type="ChEBI" id="CHEBI:65315"/>
    </reaction>
</comment>